<proteinExistence type="predicted"/>
<organism evidence="1">
    <name type="scientific">viral metagenome</name>
    <dbReference type="NCBI Taxonomy" id="1070528"/>
    <lineage>
        <taxon>unclassified sequences</taxon>
        <taxon>metagenomes</taxon>
        <taxon>organismal metagenomes</taxon>
    </lineage>
</organism>
<dbReference type="AlphaFoldDB" id="A0A6C0B859"/>
<dbReference type="EMBL" id="MN739086">
    <property type="protein sequence ID" value="QHS87678.1"/>
    <property type="molecule type" value="Genomic_DNA"/>
</dbReference>
<accession>A0A6C0B859</accession>
<name>A0A6C0B859_9ZZZZ</name>
<protein>
    <submittedName>
        <fullName evidence="1">Uncharacterized protein</fullName>
    </submittedName>
</protein>
<sequence>MNILIKYDNFNKSNIQFLETKQNMLFDGLFTKINYCDDFMVMNGLYLDLPVSNKIRPEISDSVFRQFQSMEQDMLQEYMNHRGLTSNVMTQKLVDSICLKYDICESCSGESLVVLKISGIWENVNGEVGLSFKLVRA</sequence>
<evidence type="ECO:0000313" key="1">
    <source>
        <dbReference type="EMBL" id="QHS87678.1"/>
    </source>
</evidence>
<reference evidence="1" key="1">
    <citation type="journal article" date="2020" name="Nature">
        <title>Giant virus diversity and host interactions through global metagenomics.</title>
        <authorList>
            <person name="Schulz F."/>
            <person name="Roux S."/>
            <person name="Paez-Espino D."/>
            <person name="Jungbluth S."/>
            <person name="Walsh D.A."/>
            <person name="Denef V.J."/>
            <person name="McMahon K.D."/>
            <person name="Konstantinidis K.T."/>
            <person name="Eloe-Fadrosh E.A."/>
            <person name="Kyrpides N.C."/>
            <person name="Woyke T."/>
        </authorList>
    </citation>
    <scope>NUCLEOTIDE SEQUENCE</scope>
    <source>
        <strain evidence="1">GVMAG-M-3300010157-4</strain>
    </source>
</reference>